<organism evidence="3 4">
    <name type="scientific">Tilletiaria anomala (strain ATCC 24038 / CBS 436.72 / UBC 951)</name>
    <dbReference type="NCBI Taxonomy" id="1037660"/>
    <lineage>
        <taxon>Eukaryota</taxon>
        <taxon>Fungi</taxon>
        <taxon>Dikarya</taxon>
        <taxon>Basidiomycota</taxon>
        <taxon>Ustilaginomycotina</taxon>
        <taxon>Exobasidiomycetes</taxon>
        <taxon>Georgefischeriales</taxon>
        <taxon>Tilletiariaceae</taxon>
        <taxon>Tilletiaria</taxon>
    </lineage>
</organism>
<name>A0A066V3F2_TILAU</name>
<feature type="chain" id="PRO_5001627855" evidence="2">
    <location>
        <begin position="23"/>
        <end position="104"/>
    </location>
</feature>
<feature type="compositionally biased region" description="Pro residues" evidence="1">
    <location>
        <begin position="91"/>
        <end position="104"/>
    </location>
</feature>
<keyword evidence="4" id="KW-1185">Reference proteome</keyword>
<sequence>MKLSLTTTIAVALVTSSATSFAAPMPEGISRRARGGKGVLGALFGKAEAGSSRGGASLVGTDTAVGSRIPSTPPLTSARRPSALSSTSISTPPPPPPPPPARRP</sequence>
<evidence type="ECO:0000313" key="3">
    <source>
        <dbReference type="EMBL" id="KDN34768.1"/>
    </source>
</evidence>
<gene>
    <name evidence="3" type="ORF">K437DRAFT_271405</name>
</gene>
<reference evidence="3 4" key="1">
    <citation type="submission" date="2014-05" db="EMBL/GenBank/DDBJ databases">
        <title>Draft genome sequence of a rare smut relative, Tilletiaria anomala UBC 951.</title>
        <authorList>
            <consortium name="DOE Joint Genome Institute"/>
            <person name="Toome M."/>
            <person name="Kuo A."/>
            <person name="Henrissat B."/>
            <person name="Lipzen A."/>
            <person name="Tritt A."/>
            <person name="Yoshinaga Y."/>
            <person name="Zane M."/>
            <person name="Barry K."/>
            <person name="Grigoriev I.V."/>
            <person name="Spatafora J.W."/>
            <person name="Aimea M.C."/>
        </authorList>
    </citation>
    <scope>NUCLEOTIDE SEQUENCE [LARGE SCALE GENOMIC DNA]</scope>
    <source>
        <strain evidence="3 4">UBC 951</strain>
    </source>
</reference>
<evidence type="ECO:0000256" key="2">
    <source>
        <dbReference type="SAM" id="SignalP"/>
    </source>
</evidence>
<protein>
    <submittedName>
        <fullName evidence="3">Uncharacterized protein</fullName>
    </submittedName>
</protein>
<evidence type="ECO:0000313" key="4">
    <source>
        <dbReference type="Proteomes" id="UP000027361"/>
    </source>
</evidence>
<comment type="caution">
    <text evidence="3">The sequence shown here is derived from an EMBL/GenBank/DDBJ whole genome shotgun (WGS) entry which is preliminary data.</text>
</comment>
<dbReference type="HOGENOM" id="CLU_2270289_0_0_1"/>
<dbReference type="Proteomes" id="UP000027361">
    <property type="component" value="Unassembled WGS sequence"/>
</dbReference>
<dbReference type="RefSeq" id="XP_013239703.1">
    <property type="nucleotide sequence ID" value="XM_013384249.1"/>
</dbReference>
<keyword evidence="2" id="KW-0732">Signal</keyword>
<proteinExistence type="predicted"/>
<feature type="signal peptide" evidence="2">
    <location>
        <begin position="1"/>
        <end position="22"/>
    </location>
</feature>
<feature type="compositionally biased region" description="Low complexity" evidence="1">
    <location>
        <begin position="79"/>
        <end position="90"/>
    </location>
</feature>
<accession>A0A066V3F2</accession>
<dbReference type="InParanoid" id="A0A066V3F2"/>
<dbReference type="AlphaFoldDB" id="A0A066V3F2"/>
<feature type="region of interest" description="Disordered" evidence="1">
    <location>
        <begin position="46"/>
        <end position="104"/>
    </location>
</feature>
<dbReference type="GeneID" id="25266265"/>
<evidence type="ECO:0000256" key="1">
    <source>
        <dbReference type="SAM" id="MobiDB-lite"/>
    </source>
</evidence>
<feature type="non-terminal residue" evidence="3">
    <location>
        <position position="104"/>
    </location>
</feature>
<dbReference type="EMBL" id="JMSN01000270">
    <property type="protein sequence ID" value="KDN34768.1"/>
    <property type="molecule type" value="Genomic_DNA"/>
</dbReference>